<reference evidence="1 2" key="1">
    <citation type="journal article" date="2016" name="Nat. Commun.">
        <title>Thousands of microbial genomes shed light on interconnected biogeochemical processes in an aquifer system.</title>
        <authorList>
            <person name="Anantharaman K."/>
            <person name="Brown C.T."/>
            <person name="Hug L.A."/>
            <person name="Sharon I."/>
            <person name="Castelle C.J."/>
            <person name="Probst A.J."/>
            <person name="Thomas B.C."/>
            <person name="Singh A."/>
            <person name="Wilkins M.J."/>
            <person name="Karaoz U."/>
            <person name="Brodie E.L."/>
            <person name="Williams K.H."/>
            <person name="Hubbard S.S."/>
            <person name="Banfield J.F."/>
        </authorList>
    </citation>
    <scope>NUCLEOTIDE SEQUENCE [LARGE SCALE GENOMIC DNA]</scope>
</reference>
<gene>
    <name evidence="1" type="ORF">A2704_00835</name>
</gene>
<evidence type="ECO:0000313" key="2">
    <source>
        <dbReference type="Proteomes" id="UP000176445"/>
    </source>
</evidence>
<name>A0A1F6CRU8_9BACT</name>
<organism evidence="1 2">
    <name type="scientific">Candidatus Kaiserbacteria bacterium RIFCSPHIGHO2_01_FULL_54_36b</name>
    <dbReference type="NCBI Taxonomy" id="1798483"/>
    <lineage>
        <taxon>Bacteria</taxon>
        <taxon>Candidatus Kaiseribacteriota</taxon>
    </lineage>
</organism>
<dbReference type="EMBL" id="MFKW01000012">
    <property type="protein sequence ID" value="OGG51837.1"/>
    <property type="molecule type" value="Genomic_DNA"/>
</dbReference>
<comment type="caution">
    <text evidence="1">The sequence shown here is derived from an EMBL/GenBank/DDBJ whole genome shotgun (WGS) entry which is preliminary data.</text>
</comment>
<dbReference type="Proteomes" id="UP000176445">
    <property type="component" value="Unassembled WGS sequence"/>
</dbReference>
<evidence type="ECO:0008006" key="3">
    <source>
        <dbReference type="Google" id="ProtNLM"/>
    </source>
</evidence>
<protein>
    <recommendedName>
        <fullName evidence="3">SHS2 domain-containing protein</fullName>
    </recommendedName>
</protein>
<accession>A0A1F6CRU8</accession>
<sequence>MFGIHLGGKHEKVIAVADIGSGSAALAIVAIPKVGPVRILAAERRFLPIEERSPEAIIAALGVHLIEAGKAALASHQKNGGAFPRSAYAIIRAPWTRSKTIKVRTVFPKTARITGAMISRLAQQALTDDTEFDKGRILEASVVRVEVNGYPTAQPEGTLGQELTVATLLSECDPSLRAAVTASLQQLFGTRPLILRSGVHALLSMLRNKPDVPPDFVVVDMASEGTNLMVIRDGVTTDHAMVAEGKNTLLKRVGGTGLPDHTITMLRLLAAGECHDPACEEVSAAMAKAEPELVRVFGETIAKLVARQRLPNYVLLATHNDMVPWLSAFFSRIDFAQFTKTTQPFIVTALKSADLAQWTAPEGPVRADIGTLIATALVNIEQGRAS</sequence>
<proteinExistence type="predicted"/>
<dbReference type="AlphaFoldDB" id="A0A1F6CRU8"/>
<evidence type="ECO:0000313" key="1">
    <source>
        <dbReference type="EMBL" id="OGG51837.1"/>
    </source>
</evidence>